<dbReference type="STRING" id="42514.ENSPNAP00000033964"/>
<dbReference type="GO" id="GO:0005125">
    <property type="term" value="F:cytokine activity"/>
    <property type="evidence" value="ECO:0007669"/>
    <property type="project" value="InterPro"/>
</dbReference>
<protein>
    <recommendedName>
        <fullName evidence="10">Thrombopoietin</fullName>
    </recommendedName>
</protein>
<dbReference type="AlphaFoldDB" id="A0A3B4EFA1"/>
<dbReference type="Proteomes" id="UP001501920">
    <property type="component" value="Chromosome 17"/>
</dbReference>
<evidence type="ECO:0000256" key="2">
    <source>
        <dbReference type="ARBA" id="ARBA00005782"/>
    </source>
</evidence>
<evidence type="ECO:0000256" key="4">
    <source>
        <dbReference type="ARBA" id="ARBA00022702"/>
    </source>
</evidence>
<evidence type="ECO:0000256" key="5">
    <source>
        <dbReference type="ARBA" id="ARBA00022729"/>
    </source>
</evidence>
<keyword evidence="6" id="KW-1015">Disulfide bond</keyword>
<dbReference type="Ensembl" id="ENSPNAT00000025331.2">
    <property type="protein sequence ID" value="ENSPNAP00000033964.1"/>
    <property type="gene ID" value="ENSPNAG00000022933.2"/>
</dbReference>
<reference evidence="8" key="3">
    <citation type="submission" date="2025-09" db="UniProtKB">
        <authorList>
            <consortium name="Ensembl"/>
        </authorList>
    </citation>
    <scope>IDENTIFICATION</scope>
</reference>
<accession>A0A3B4EFA1</accession>
<dbReference type="InterPro" id="IPR003978">
    <property type="entry name" value="Thrombopoietin"/>
</dbReference>
<dbReference type="Gene3D" id="1.20.1250.10">
    <property type="match status" value="1"/>
</dbReference>
<dbReference type="InterPro" id="IPR001323">
    <property type="entry name" value="EPO_TPO"/>
</dbReference>
<evidence type="ECO:0000256" key="1">
    <source>
        <dbReference type="ARBA" id="ARBA00004613"/>
    </source>
</evidence>
<evidence type="ECO:0000256" key="6">
    <source>
        <dbReference type="ARBA" id="ARBA00023157"/>
    </source>
</evidence>
<name>A0A3B4EFA1_PYGNA</name>
<evidence type="ECO:0000313" key="8">
    <source>
        <dbReference type="Ensembl" id="ENSPNAP00000033964.1"/>
    </source>
</evidence>
<dbReference type="SUPFAM" id="SSF47266">
    <property type="entry name" value="4-helical cytokines"/>
    <property type="match status" value="1"/>
</dbReference>
<feature type="signal peptide" evidence="7">
    <location>
        <begin position="1"/>
        <end position="27"/>
    </location>
</feature>
<gene>
    <name evidence="8" type="primary">THPO</name>
</gene>
<organism evidence="8 9">
    <name type="scientific">Pygocentrus nattereri</name>
    <name type="common">Red-bellied piranha</name>
    <dbReference type="NCBI Taxonomy" id="42514"/>
    <lineage>
        <taxon>Eukaryota</taxon>
        <taxon>Metazoa</taxon>
        <taxon>Chordata</taxon>
        <taxon>Craniata</taxon>
        <taxon>Vertebrata</taxon>
        <taxon>Euteleostomi</taxon>
        <taxon>Actinopterygii</taxon>
        <taxon>Neopterygii</taxon>
        <taxon>Teleostei</taxon>
        <taxon>Ostariophysi</taxon>
        <taxon>Characiformes</taxon>
        <taxon>Characoidei</taxon>
        <taxon>Pygocentrus</taxon>
    </lineage>
</organism>
<dbReference type="GO" id="GO:0005576">
    <property type="term" value="C:extracellular region"/>
    <property type="evidence" value="ECO:0007669"/>
    <property type="project" value="UniProtKB-SubCell"/>
</dbReference>
<feature type="chain" id="PRO_5017296761" description="Thrombopoietin" evidence="7">
    <location>
        <begin position="28"/>
        <end position="184"/>
    </location>
</feature>
<dbReference type="PANTHER" id="PTHR10560">
    <property type="entry name" value="THROMBOPOIETIN"/>
    <property type="match status" value="1"/>
</dbReference>
<dbReference type="OMA" id="NDIRRDM"/>
<keyword evidence="9" id="KW-1185">Reference proteome</keyword>
<dbReference type="GeneTree" id="ENSGT01020000230768"/>
<evidence type="ECO:0000256" key="7">
    <source>
        <dbReference type="SAM" id="SignalP"/>
    </source>
</evidence>
<keyword evidence="4" id="KW-0372">Hormone</keyword>
<dbReference type="GO" id="GO:0008283">
    <property type="term" value="P:cell population proliferation"/>
    <property type="evidence" value="ECO:0007669"/>
    <property type="project" value="InterPro"/>
</dbReference>
<proteinExistence type="inferred from homology"/>
<reference evidence="8 9" key="1">
    <citation type="submission" date="2020-10" db="EMBL/GenBank/DDBJ databases">
        <title>Pygocentrus nattereri (red-bellied piranha) genome, fPygNat1, primary haplotype.</title>
        <authorList>
            <person name="Myers G."/>
            <person name="Meyer A."/>
            <person name="Karagic N."/>
            <person name="Pippel M."/>
            <person name="Winkler S."/>
            <person name="Tracey A."/>
            <person name="Wood J."/>
            <person name="Formenti G."/>
            <person name="Howe K."/>
            <person name="Fedrigo O."/>
            <person name="Jarvis E.D."/>
        </authorList>
    </citation>
    <scope>NUCLEOTIDE SEQUENCE [LARGE SCALE GENOMIC DNA]</scope>
</reference>
<evidence type="ECO:0000313" key="9">
    <source>
        <dbReference type="Proteomes" id="UP001501920"/>
    </source>
</evidence>
<dbReference type="InterPro" id="IPR009079">
    <property type="entry name" value="4_helix_cytokine-like_core"/>
</dbReference>
<comment type="subcellular location">
    <subcellularLocation>
        <location evidence="1">Secreted</location>
    </subcellularLocation>
</comment>
<reference evidence="8" key="2">
    <citation type="submission" date="2025-08" db="UniProtKB">
        <authorList>
            <consortium name="Ensembl"/>
        </authorList>
    </citation>
    <scope>IDENTIFICATION</scope>
</reference>
<dbReference type="PANTHER" id="PTHR10560:SF0">
    <property type="entry name" value="THROMBOPOIETIN"/>
    <property type="match status" value="1"/>
</dbReference>
<keyword evidence="3" id="KW-0964">Secreted</keyword>
<sequence>MGDSMVTWSLQQGGLLLLCVVFSEVRRSQMGPLDFVCSPAARSYLNIIEPLKTAMRSCSGSDRLLLPIHLPCVRIHKQTWDQKSVQQKRASVCAALGVFLHALGSAKSQPGLDCQTSILKRLKHNIQNHLKILKNLEIQGMLGPPETGCKSQETSSLTKTLDLYGRLLQGQMELLLLDLSHTCP</sequence>
<dbReference type="Pfam" id="PF00758">
    <property type="entry name" value="EPO_TPO"/>
    <property type="match status" value="1"/>
</dbReference>
<keyword evidence="5 7" id="KW-0732">Signal</keyword>
<evidence type="ECO:0000256" key="3">
    <source>
        <dbReference type="ARBA" id="ARBA00022525"/>
    </source>
</evidence>
<dbReference type="GO" id="GO:0005179">
    <property type="term" value="F:hormone activity"/>
    <property type="evidence" value="ECO:0007669"/>
    <property type="project" value="UniProtKB-KW"/>
</dbReference>
<comment type="similarity">
    <text evidence="2">Belongs to the EPO/TPO family.</text>
</comment>
<evidence type="ECO:0008006" key="10">
    <source>
        <dbReference type="Google" id="ProtNLM"/>
    </source>
</evidence>